<sequence length="245" mass="26120">MSSALWGLAVNKWQRLLVAALAVSLVAGGAAALILKDAEVAATAFVLAGLLMGLLAVRGIWPTSLSVGSSSLEWAVKEVDAAAASTADPAASQVLENLADSLRLQNIAPKTNDVHPAQRFDDELARELERFGIVSRNRAAGSGAGVDFTLITQRSTIFIESKWLRPSHGTFNGSTIQQVVSRLPPASKILVVVNTTEEESRNAARRLRRAPGTNSTVEVVGWRGPWDTSRLANAIDRLESGDLED</sequence>
<evidence type="ECO:0000256" key="1">
    <source>
        <dbReference type="SAM" id="Phobius"/>
    </source>
</evidence>
<protein>
    <recommendedName>
        <fullName evidence="4">Restriction endonuclease</fullName>
    </recommendedName>
</protein>
<dbReference type="Proteomes" id="UP001304125">
    <property type="component" value="Chromosome"/>
</dbReference>
<evidence type="ECO:0000313" key="2">
    <source>
        <dbReference type="EMBL" id="WNM23518.1"/>
    </source>
</evidence>
<keyword evidence="1" id="KW-0472">Membrane</keyword>
<keyword evidence="1" id="KW-0812">Transmembrane</keyword>
<keyword evidence="1" id="KW-1133">Transmembrane helix</keyword>
<evidence type="ECO:0008006" key="4">
    <source>
        <dbReference type="Google" id="ProtNLM"/>
    </source>
</evidence>
<dbReference type="AlphaFoldDB" id="A0AA96J710"/>
<keyword evidence="3" id="KW-1185">Reference proteome</keyword>
<accession>A0AA96J710</accession>
<gene>
    <name evidence="2" type="ORF">RN606_09065</name>
</gene>
<evidence type="ECO:0000313" key="3">
    <source>
        <dbReference type="Proteomes" id="UP001304125"/>
    </source>
</evidence>
<name>A0AA96J710_9MICO</name>
<feature type="transmembrane region" description="Helical" evidence="1">
    <location>
        <begin position="42"/>
        <end position="61"/>
    </location>
</feature>
<dbReference type="EMBL" id="CP134879">
    <property type="protein sequence ID" value="WNM23518.1"/>
    <property type="molecule type" value="Genomic_DNA"/>
</dbReference>
<organism evidence="2 3">
    <name type="scientific">Demequina capsici</name>
    <dbReference type="NCBI Taxonomy" id="3075620"/>
    <lineage>
        <taxon>Bacteria</taxon>
        <taxon>Bacillati</taxon>
        <taxon>Actinomycetota</taxon>
        <taxon>Actinomycetes</taxon>
        <taxon>Micrococcales</taxon>
        <taxon>Demequinaceae</taxon>
        <taxon>Demequina</taxon>
    </lineage>
</organism>
<reference evidence="2 3" key="1">
    <citation type="submission" date="2023-09" db="EMBL/GenBank/DDBJ databases">
        <title>Demequina sp. a novel bacteria isolated from Capsicum annuum.</title>
        <authorList>
            <person name="Humaira Z."/>
            <person name="Lee J."/>
            <person name="Cho D."/>
        </authorList>
    </citation>
    <scope>NUCLEOTIDE SEQUENCE [LARGE SCALE GENOMIC DNA]</scope>
    <source>
        <strain evidence="2 3">OYTSA14</strain>
    </source>
</reference>
<proteinExistence type="predicted"/>
<dbReference type="RefSeq" id="WP_313496485.1">
    <property type="nucleotide sequence ID" value="NZ_CP134879.1"/>
</dbReference>